<protein>
    <submittedName>
        <fullName evidence="2">Uncharacterized protein</fullName>
    </submittedName>
</protein>
<feature type="compositionally biased region" description="Polar residues" evidence="1">
    <location>
        <begin position="7"/>
        <end position="21"/>
    </location>
</feature>
<evidence type="ECO:0000313" key="3">
    <source>
        <dbReference type="Proteomes" id="UP001285908"/>
    </source>
</evidence>
<dbReference type="RefSeq" id="XP_062696489.1">
    <property type="nucleotide sequence ID" value="XM_062834507.1"/>
</dbReference>
<sequence>VPLKDSTLPNRGTILRTSSVKPKSPSRLTLAAQRHGCHEATVGFDIFDRGSSSRLSQTSGHKKRSRMPVPVGNRNGQ</sequence>
<name>A0AAJ0IFF1_9PEZI</name>
<keyword evidence="3" id="KW-1185">Reference proteome</keyword>
<evidence type="ECO:0000313" key="2">
    <source>
        <dbReference type="EMBL" id="KAK3498856.1"/>
    </source>
</evidence>
<feature type="region of interest" description="Disordered" evidence="1">
    <location>
        <begin position="1"/>
        <end position="31"/>
    </location>
</feature>
<organism evidence="2 3">
    <name type="scientific">Neurospora hispaniola</name>
    <dbReference type="NCBI Taxonomy" id="588809"/>
    <lineage>
        <taxon>Eukaryota</taxon>
        <taxon>Fungi</taxon>
        <taxon>Dikarya</taxon>
        <taxon>Ascomycota</taxon>
        <taxon>Pezizomycotina</taxon>
        <taxon>Sordariomycetes</taxon>
        <taxon>Sordariomycetidae</taxon>
        <taxon>Sordariales</taxon>
        <taxon>Sordariaceae</taxon>
        <taxon>Neurospora</taxon>
    </lineage>
</organism>
<dbReference type="AlphaFoldDB" id="A0AAJ0IFF1"/>
<dbReference type="Proteomes" id="UP001285908">
    <property type="component" value="Unassembled WGS sequence"/>
</dbReference>
<dbReference type="EMBL" id="JAULSX010000001">
    <property type="protein sequence ID" value="KAK3498856.1"/>
    <property type="molecule type" value="Genomic_DNA"/>
</dbReference>
<accession>A0AAJ0IFF1</accession>
<gene>
    <name evidence="2" type="ORF">B0T23DRAFT_309232</name>
</gene>
<comment type="caution">
    <text evidence="2">The sequence shown here is derived from an EMBL/GenBank/DDBJ whole genome shotgun (WGS) entry which is preliminary data.</text>
</comment>
<feature type="compositionally biased region" description="Polar residues" evidence="1">
    <location>
        <begin position="50"/>
        <end position="59"/>
    </location>
</feature>
<dbReference type="GeneID" id="87872129"/>
<evidence type="ECO:0000256" key="1">
    <source>
        <dbReference type="SAM" id="MobiDB-lite"/>
    </source>
</evidence>
<proteinExistence type="predicted"/>
<reference evidence="2 3" key="1">
    <citation type="journal article" date="2023" name="Mol. Phylogenet. Evol.">
        <title>Genome-scale phylogeny and comparative genomics of the fungal order Sordariales.</title>
        <authorList>
            <person name="Hensen N."/>
            <person name="Bonometti L."/>
            <person name="Westerberg I."/>
            <person name="Brannstrom I.O."/>
            <person name="Guillou S."/>
            <person name="Cros-Aarteil S."/>
            <person name="Calhoun S."/>
            <person name="Haridas S."/>
            <person name="Kuo A."/>
            <person name="Mondo S."/>
            <person name="Pangilinan J."/>
            <person name="Riley R."/>
            <person name="LaButti K."/>
            <person name="Andreopoulos B."/>
            <person name="Lipzen A."/>
            <person name="Chen C."/>
            <person name="Yan M."/>
            <person name="Daum C."/>
            <person name="Ng V."/>
            <person name="Clum A."/>
            <person name="Steindorff A."/>
            <person name="Ohm R.A."/>
            <person name="Martin F."/>
            <person name="Silar P."/>
            <person name="Natvig D.O."/>
            <person name="Lalanne C."/>
            <person name="Gautier V."/>
            <person name="Ament-Velasquez S.L."/>
            <person name="Kruys A."/>
            <person name="Hutchinson M.I."/>
            <person name="Powell A.J."/>
            <person name="Barry K."/>
            <person name="Miller A.N."/>
            <person name="Grigoriev I.V."/>
            <person name="Debuchy R."/>
            <person name="Gladieux P."/>
            <person name="Hiltunen Thoren M."/>
            <person name="Johannesson H."/>
        </authorList>
    </citation>
    <scope>NUCLEOTIDE SEQUENCE [LARGE SCALE GENOMIC DNA]</scope>
    <source>
        <strain evidence="2 3">FGSC 10403</strain>
    </source>
</reference>
<feature type="non-terminal residue" evidence="2">
    <location>
        <position position="1"/>
    </location>
</feature>
<feature type="region of interest" description="Disordered" evidence="1">
    <location>
        <begin position="49"/>
        <end position="77"/>
    </location>
</feature>